<feature type="transmembrane region" description="Helical" evidence="7">
    <location>
        <begin position="72"/>
        <end position="89"/>
    </location>
</feature>
<dbReference type="Pfam" id="PF01794">
    <property type="entry name" value="Ferric_reduct"/>
    <property type="match status" value="1"/>
</dbReference>
<evidence type="ECO:0000259" key="8">
    <source>
        <dbReference type="Pfam" id="PF01794"/>
    </source>
</evidence>
<evidence type="ECO:0000256" key="6">
    <source>
        <dbReference type="ARBA" id="ARBA00023136"/>
    </source>
</evidence>
<evidence type="ECO:0000313" key="10">
    <source>
        <dbReference type="Proteomes" id="UP000216991"/>
    </source>
</evidence>
<dbReference type="GO" id="GO:0010181">
    <property type="term" value="F:FMN binding"/>
    <property type="evidence" value="ECO:0007669"/>
    <property type="project" value="TreeGrafter"/>
</dbReference>
<evidence type="ECO:0000256" key="5">
    <source>
        <dbReference type="ARBA" id="ARBA00023004"/>
    </source>
</evidence>
<gene>
    <name evidence="9" type="ORF">CHU93_13945</name>
</gene>
<feature type="transmembrane region" description="Helical" evidence="7">
    <location>
        <begin position="167"/>
        <end position="187"/>
    </location>
</feature>
<keyword evidence="4 7" id="KW-1133">Transmembrane helix</keyword>
<feature type="transmembrane region" description="Helical" evidence="7">
    <location>
        <begin position="42"/>
        <end position="60"/>
    </location>
</feature>
<dbReference type="InterPro" id="IPR022837">
    <property type="entry name" value="MsrQ-like"/>
</dbReference>
<evidence type="ECO:0000256" key="1">
    <source>
        <dbReference type="ARBA" id="ARBA00004141"/>
    </source>
</evidence>
<reference evidence="9 10" key="1">
    <citation type="submission" date="2017-07" db="EMBL/GenBank/DDBJ databases">
        <title>Sandarakinorhabdus cyanobacteriorum sp. nov., a novel bacterium isolated from cyanobacterial aggregates in a eutrophic lake.</title>
        <authorList>
            <person name="Cai H."/>
        </authorList>
    </citation>
    <scope>NUCLEOTIDE SEQUENCE [LARGE SCALE GENOMIC DNA]</scope>
    <source>
        <strain evidence="9 10">TH057</strain>
    </source>
</reference>
<dbReference type="PANTHER" id="PTHR36964">
    <property type="entry name" value="PROTEIN-METHIONINE-SULFOXIDE REDUCTASE HEME-BINDING SUBUNIT MSRQ"/>
    <property type="match status" value="1"/>
</dbReference>
<feature type="transmembrane region" description="Helical" evidence="7">
    <location>
        <begin position="142"/>
        <end position="161"/>
    </location>
</feature>
<keyword evidence="10" id="KW-1185">Reference proteome</keyword>
<evidence type="ECO:0000256" key="7">
    <source>
        <dbReference type="SAM" id="Phobius"/>
    </source>
</evidence>
<dbReference type="PANTHER" id="PTHR36964:SF1">
    <property type="entry name" value="PROTEIN-METHIONINE-SULFOXIDE REDUCTASE HEME-BINDING SUBUNIT MSRQ"/>
    <property type="match status" value="1"/>
</dbReference>
<dbReference type="GO" id="GO:0016679">
    <property type="term" value="F:oxidoreductase activity, acting on diphenols and related substances as donors"/>
    <property type="evidence" value="ECO:0007669"/>
    <property type="project" value="TreeGrafter"/>
</dbReference>
<keyword evidence="6 7" id="KW-0472">Membrane</keyword>
<feature type="domain" description="Ferric oxidoreductase" evidence="8">
    <location>
        <begin position="40"/>
        <end position="157"/>
    </location>
</feature>
<dbReference type="Proteomes" id="UP000216991">
    <property type="component" value="Unassembled WGS sequence"/>
</dbReference>
<proteinExistence type="predicted"/>
<evidence type="ECO:0000256" key="4">
    <source>
        <dbReference type="ARBA" id="ARBA00022989"/>
    </source>
</evidence>
<dbReference type="GO" id="GO:0020037">
    <property type="term" value="F:heme binding"/>
    <property type="evidence" value="ECO:0007669"/>
    <property type="project" value="TreeGrafter"/>
</dbReference>
<dbReference type="EMBL" id="NOXT01000122">
    <property type="protein sequence ID" value="OYQ25349.1"/>
    <property type="molecule type" value="Genomic_DNA"/>
</dbReference>
<evidence type="ECO:0000256" key="2">
    <source>
        <dbReference type="ARBA" id="ARBA00022448"/>
    </source>
</evidence>
<accession>A0A255Y7Z3</accession>
<name>A0A255Y7Z3_9SPHN</name>
<evidence type="ECO:0000256" key="3">
    <source>
        <dbReference type="ARBA" id="ARBA00022692"/>
    </source>
</evidence>
<evidence type="ECO:0000313" key="9">
    <source>
        <dbReference type="EMBL" id="OYQ25349.1"/>
    </source>
</evidence>
<dbReference type="InterPro" id="IPR013130">
    <property type="entry name" value="Fe3_Rdtase_TM_dom"/>
</dbReference>
<organism evidence="9 10">
    <name type="scientific">Sandarakinorhabdus cyanobacteriorum</name>
    <dbReference type="NCBI Taxonomy" id="1981098"/>
    <lineage>
        <taxon>Bacteria</taxon>
        <taxon>Pseudomonadati</taxon>
        <taxon>Pseudomonadota</taxon>
        <taxon>Alphaproteobacteria</taxon>
        <taxon>Sphingomonadales</taxon>
        <taxon>Sphingosinicellaceae</taxon>
        <taxon>Sandarakinorhabdus</taxon>
    </lineage>
</organism>
<keyword evidence="2" id="KW-0813">Transport</keyword>
<dbReference type="GO" id="GO:0005886">
    <property type="term" value="C:plasma membrane"/>
    <property type="evidence" value="ECO:0007669"/>
    <property type="project" value="TreeGrafter"/>
</dbReference>
<sequence>MTRRLALLALWAVLMAPLAGLWWQAAAPDADVDALVAASGNWAMAWLAIAVVMTPLARMWRPLARLLWLRRGIGLAAFGASGVHLWLYVLAMRGFAEAGGEWALIADEAFTPGILTGWAALALMLLPALASSDAAMRVLKRAWKPVQRLALPAAVLALAHMAVVHDAFSLAMAVAGVVGGLQLVRFFPASRKA</sequence>
<comment type="caution">
    <text evidence="9">The sequence shown here is derived from an EMBL/GenBank/DDBJ whole genome shotgun (WGS) entry which is preliminary data.</text>
</comment>
<feature type="transmembrane region" description="Helical" evidence="7">
    <location>
        <begin position="109"/>
        <end position="130"/>
    </location>
</feature>
<dbReference type="OrthoDB" id="9788328at2"/>
<comment type="subcellular location">
    <subcellularLocation>
        <location evidence="1">Membrane</location>
        <topology evidence="1">Multi-pass membrane protein</topology>
    </subcellularLocation>
</comment>
<protein>
    <recommendedName>
        <fullName evidence="8">Ferric oxidoreductase domain-containing protein</fullName>
    </recommendedName>
</protein>
<keyword evidence="5" id="KW-0408">Iron</keyword>
<dbReference type="AlphaFoldDB" id="A0A255Y7Z3"/>
<dbReference type="RefSeq" id="WP_094474773.1">
    <property type="nucleotide sequence ID" value="NZ_NOXT01000122.1"/>
</dbReference>
<keyword evidence="3 7" id="KW-0812">Transmembrane</keyword>